<reference evidence="3" key="1">
    <citation type="submission" date="2022-11" db="UniProtKB">
        <authorList>
            <consortium name="WormBaseParasite"/>
        </authorList>
    </citation>
    <scope>IDENTIFICATION</scope>
</reference>
<organism evidence="2 3">
    <name type="scientific">Plectus sambesii</name>
    <dbReference type="NCBI Taxonomy" id="2011161"/>
    <lineage>
        <taxon>Eukaryota</taxon>
        <taxon>Metazoa</taxon>
        <taxon>Ecdysozoa</taxon>
        <taxon>Nematoda</taxon>
        <taxon>Chromadorea</taxon>
        <taxon>Plectida</taxon>
        <taxon>Plectina</taxon>
        <taxon>Plectoidea</taxon>
        <taxon>Plectidae</taxon>
        <taxon>Plectus</taxon>
    </lineage>
</organism>
<protein>
    <submittedName>
        <fullName evidence="3">Uncharacterized protein</fullName>
    </submittedName>
</protein>
<accession>A0A914WFC2</accession>
<name>A0A914WFC2_9BILA</name>
<sequence length="118" mass="13824">MNGCMLFFCVTICVCSLYVDQVQARYGVYQRTLLDFFEKNRHNLGQLYKRADDSASPSYQQVLRKFLVFRNSHFKGKRMFDNIRVTPLENDYSGEEDDDDDDDNGFYLKLVNSVPLPL</sequence>
<evidence type="ECO:0000313" key="2">
    <source>
        <dbReference type="Proteomes" id="UP000887566"/>
    </source>
</evidence>
<evidence type="ECO:0000256" key="1">
    <source>
        <dbReference type="SAM" id="SignalP"/>
    </source>
</evidence>
<dbReference type="WBParaSite" id="PSAMB.scaffold3871size16571.g22767.t1">
    <property type="protein sequence ID" value="PSAMB.scaffold3871size16571.g22767.t1"/>
    <property type="gene ID" value="PSAMB.scaffold3871size16571.g22767"/>
</dbReference>
<keyword evidence="2" id="KW-1185">Reference proteome</keyword>
<dbReference type="Proteomes" id="UP000887566">
    <property type="component" value="Unplaced"/>
</dbReference>
<keyword evidence="1" id="KW-0732">Signal</keyword>
<dbReference type="AlphaFoldDB" id="A0A914WFC2"/>
<feature type="signal peptide" evidence="1">
    <location>
        <begin position="1"/>
        <end position="24"/>
    </location>
</feature>
<feature type="chain" id="PRO_5036757567" evidence="1">
    <location>
        <begin position="25"/>
        <end position="118"/>
    </location>
</feature>
<proteinExistence type="predicted"/>
<evidence type="ECO:0000313" key="3">
    <source>
        <dbReference type="WBParaSite" id="PSAMB.scaffold3871size16571.g22767.t1"/>
    </source>
</evidence>